<protein>
    <submittedName>
        <fullName evidence="1">Uncharacterized protein</fullName>
    </submittedName>
</protein>
<proteinExistence type="predicted"/>
<gene>
    <name evidence="1" type="ORF">FH607_000125</name>
</gene>
<comment type="caution">
    <text evidence="1">The sequence shown here is derived from an EMBL/GenBank/DDBJ whole genome shotgun (WGS) entry which is preliminary data.</text>
</comment>
<dbReference type="RefSeq" id="WP_139665496.1">
    <property type="nucleotide sequence ID" value="NZ_VDLY02000001.1"/>
</dbReference>
<evidence type="ECO:0000313" key="2">
    <source>
        <dbReference type="Proteomes" id="UP000314251"/>
    </source>
</evidence>
<keyword evidence="2" id="KW-1185">Reference proteome</keyword>
<reference evidence="1" key="1">
    <citation type="submission" date="2019-10" db="EMBL/GenBank/DDBJ databases">
        <title>Nonomuraea sp. nov., isolated from Phyllanthus amarus.</title>
        <authorList>
            <person name="Klykleung N."/>
            <person name="Tanasupawat S."/>
        </authorList>
    </citation>
    <scope>NUCLEOTIDE SEQUENCE [LARGE SCALE GENOMIC DNA]</scope>
    <source>
        <strain evidence="1">3MP-10</strain>
    </source>
</reference>
<evidence type="ECO:0000313" key="1">
    <source>
        <dbReference type="EMBL" id="KAB8170808.1"/>
    </source>
</evidence>
<dbReference type="EMBL" id="VDLY02000001">
    <property type="protein sequence ID" value="KAB8170808.1"/>
    <property type="molecule type" value="Genomic_DNA"/>
</dbReference>
<dbReference type="Proteomes" id="UP000314251">
    <property type="component" value="Unassembled WGS sequence"/>
</dbReference>
<sequence>MDILGGGRLLLAGAGQRSEAGHVAPSVVAADAQDRARLPQASHFAVALLGVGKPAGGELVIESGELWTQCGKETLCGPPLRLGSAMLRTLADDSPHLALGVAEA</sequence>
<name>A0A5N6ASZ7_9ACTN</name>
<dbReference type="AlphaFoldDB" id="A0A5N6ASZ7"/>
<organism evidence="1 2">
    <name type="scientific">Streptomyces mimosae</name>
    <dbReference type="NCBI Taxonomy" id="2586635"/>
    <lineage>
        <taxon>Bacteria</taxon>
        <taxon>Bacillati</taxon>
        <taxon>Actinomycetota</taxon>
        <taxon>Actinomycetes</taxon>
        <taxon>Kitasatosporales</taxon>
        <taxon>Streptomycetaceae</taxon>
        <taxon>Streptomyces</taxon>
    </lineage>
</organism>
<accession>A0A5N6ASZ7</accession>